<protein>
    <submittedName>
        <fullName evidence="1">Uncharacterized protein</fullName>
    </submittedName>
</protein>
<proteinExistence type="predicted"/>
<organism evidence="1">
    <name type="scientific">candidate division WOR-3 bacterium</name>
    <dbReference type="NCBI Taxonomy" id="2052148"/>
    <lineage>
        <taxon>Bacteria</taxon>
        <taxon>Bacteria division WOR-3</taxon>
    </lineage>
</organism>
<evidence type="ECO:0000313" key="1">
    <source>
        <dbReference type="EMBL" id="HHS62002.1"/>
    </source>
</evidence>
<comment type="caution">
    <text evidence="1">The sequence shown here is derived from an EMBL/GenBank/DDBJ whole genome shotgun (WGS) entry which is preliminary data.</text>
</comment>
<accession>A0A7C6EH25</accession>
<dbReference type="EMBL" id="DTHJ01000002">
    <property type="protein sequence ID" value="HHS62002.1"/>
    <property type="molecule type" value="Genomic_DNA"/>
</dbReference>
<gene>
    <name evidence="1" type="ORF">ENV70_00075</name>
</gene>
<name>A0A7C6EH25_UNCW3</name>
<dbReference type="AlphaFoldDB" id="A0A7C6EH25"/>
<reference evidence="1" key="1">
    <citation type="journal article" date="2020" name="mSystems">
        <title>Genome- and Community-Level Interaction Insights into Carbon Utilization and Element Cycling Functions of Hydrothermarchaeota in Hydrothermal Sediment.</title>
        <authorList>
            <person name="Zhou Z."/>
            <person name="Liu Y."/>
            <person name="Xu W."/>
            <person name="Pan J."/>
            <person name="Luo Z.H."/>
            <person name="Li M."/>
        </authorList>
    </citation>
    <scope>NUCLEOTIDE SEQUENCE [LARGE SCALE GENOMIC DNA]</scope>
    <source>
        <strain evidence="1">SpSt-783</strain>
    </source>
</reference>
<sequence>MKKYFNPLKPDSARITFAVIPQEYADPEIPPNPISMNVEIRDCDSNIVYGPAELPDIARKNQVYWWNGKDNSDRYTDPEKSPYLVSFILFTYRQIGK</sequence>